<dbReference type="Proteomes" id="UP000282086">
    <property type="component" value="Chromosome"/>
</dbReference>
<proteinExistence type="predicted"/>
<organism evidence="1 2">
    <name type="scientific">Salmonella enterica I</name>
    <dbReference type="NCBI Taxonomy" id="59201"/>
    <lineage>
        <taxon>Bacteria</taxon>
        <taxon>Pseudomonadati</taxon>
        <taxon>Pseudomonadota</taxon>
        <taxon>Gammaproteobacteria</taxon>
        <taxon>Enterobacterales</taxon>
        <taxon>Enterobacteriaceae</taxon>
        <taxon>Salmonella</taxon>
    </lineage>
</organism>
<protein>
    <submittedName>
        <fullName evidence="1">Uncharacterized protein</fullName>
    </submittedName>
</protein>
<dbReference type="AlphaFoldDB" id="A0A447N1P9"/>
<accession>A0A447N1P9</accession>
<evidence type="ECO:0000313" key="2">
    <source>
        <dbReference type="Proteomes" id="UP000282086"/>
    </source>
</evidence>
<name>A0A447N1P9_SALET</name>
<sequence length="107" mass="12153">MQFPSNGAGSCRGFLHSLSYESSPPGKQSRLRLLLNLFNYPLLKCSFQQRDRQIIDEKKLKALAAELTKGMTPREIVATFEKMEYADPKLAVSRFILKLGDHLSDHL</sequence>
<reference evidence="1 2" key="1">
    <citation type="submission" date="2018-12" db="EMBL/GenBank/DDBJ databases">
        <authorList>
            <consortium name="Pathogen Informatics"/>
        </authorList>
    </citation>
    <scope>NUCLEOTIDE SEQUENCE [LARGE SCALE GENOMIC DNA]</scope>
    <source>
        <strain evidence="1 2">NCTC129</strain>
    </source>
</reference>
<gene>
    <name evidence="1" type="ORF">NCTC129_03412</name>
</gene>
<dbReference type="EMBL" id="LR134140">
    <property type="protein sequence ID" value="VDZ97199.1"/>
    <property type="molecule type" value="Genomic_DNA"/>
</dbReference>
<evidence type="ECO:0000313" key="1">
    <source>
        <dbReference type="EMBL" id="VDZ97199.1"/>
    </source>
</evidence>